<feature type="transmembrane region" description="Helical" evidence="7">
    <location>
        <begin position="461"/>
        <end position="481"/>
    </location>
</feature>
<keyword evidence="3" id="KW-0808">Transferase</keyword>
<sequence>MILALSLGLNYVVWRWFESVNWNVWWIAVPLILAETYSLVDAFLFGITMWRIKERGEPPPPDPDATVDVFVTTYNEPVDLVMTTARAARDIRFPHRTWILDDGARPEMAAAAAEAGVGYITRDASWANMPRHAKAGNLNNALMNTEGEFLLILDADQIPEPEILDRVLGCFRDPAVAVVQTPQFFTNVTAADPLGSQAPLFYGPIQKGKDGWNAAFFCGSNAVLRREALMQLGLAGYVEQVERSVTQVLRTADTLLARAGREARDQGPEVHAALERVRTAVGLARTEMRSRRSSLSEVTYRFRQRVDEASRSLVEADVAALTRDLEELGELEAAGPHARPPLPLLDETALSRLSDREMSPLTALASVRTLVDAVDVSRSDEAQPIMPMATLSVTEDMATAMRLHGMGWKSVYHHENLAHGLAPEDLGTMLQQRLRWAQGTLQVMLKENPLVQKGLSAGQRLMYFATMWSYLSGFFALAYLAAPVFFLCFDVRPVVSYGPEFLVRLIPYLVVNQLLFLVIGYGKRTWRGAQYSLALFPLWIRAAWTACANVWFRRPLGFVVTPKTRQERARPPWRLVWPQLTAMALLALAAVVGTVRYLLGAAGFDLLSLGVNLVWVVFDLVILSVVITAATYTGPEDEKTRPDDVKA</sequence>
<dbReference type="InterPro" id="IPR005150">
    <property type="entry name" value="Cellulose_synth"/>
</dbReference>
<evidence type="ECO:0000256" key="3">
    <source>
        <dbReference type="ARBA" id="ARBA00022679"/>
    </source>
</evidence>
<protein>
    <submittedName>
        <fullName evidence="8">Glycosyltransferase</fullName>
    </submittedName>
</protein>
<keyword evidence="2" id="KW-0328">Glycosyltransferase</keyword>
<dbReference type="PANTHER" id="PTHR43867">
    <property type="entry name" value="CELLULOSE SYNTHASE CATALYTIC SUBUNIT A [UDP-FORMING]"/>
    <property type="match status" value="1"/>
</dbReference>
<dbReference type="Proteomes" id="UP001500325">
    <property type="component" value="Unassembled WGS sequence"/>
</dbReference>
<proteinExistence type="predicted"/>
<keyword evidence="6 7" id="KW-0472">Membrane</keyword>
<keyword evidence="5 7" id="KW-1133">Transmembrane helix</keyword>
<evidence type="ECO:0000256" key="6">
    <source>
        <dbReference type="ARBA" id="ARBA00023136"/>
    </source>
</evidence>
<comment type="caution">
    <text evidence="8">The sequence shown here is derived from an EMBL/GenBank/DDBJ whole genome shotgun (WGS) entry which is preliminary data.</text>
</comment>
<evidence type="ECO:0000313" key="8">
    <source>
        <dbReference type="EMBL" id="GAA4682976.1"/>
    </source>
</evidence>
<dbReference type="InterPro" id="IPR050321">
    <property type="entry name" value="Glycosyltr_2/OpgH_subfam"/>
</dbReference>
<evidence type="ECO:0000256" key="2">
    <source>
        <dbReference type="ARBA" id="ARBA00022676"/>
    </source>
</evidence>
<comment type="subcellular location">
    <subcellularLocation>
        <location evidence="1">Endomembrane system</location>
        <topology evidence="1">Multi-pass membrane protein</topology>
    </subcellularLocation>
</comment>
<feature type="transmembrane region" description="Helical" evidence="7">
    <location>
        <begin position="606"/>
        <end position="632"/>
    </location>
</feature>
<dbReference type="Pfam" id="PF03552">
    <property type="entry name" value="Cellulose_synt"/>
    <property type="match status" value="1"/>
</dbReference>
<evidence type="ECO:0000256" key="1">
    <source>
        <dbReference type="ARBA" id="ARBA00004127"/>
    </source>
</evidence>
<gene>
    <name evidence="8" type="ORF">GCM10023215_16490</name>
</gene>
<feature type="transmembrane region" description="Helical" evidence="7">
    <location>
        <begin position="580"/>
        <end position="599"/>
    </location>
</feature>
<keyword evidence="9" id="KW-1185">Reference proteome</keyword>
<evidence type="ECO:0000256" key="7">
    <source>
        <dbReference type="SAM" id="Phobius"/>
    </source>
</evidence>
<dbReference type="InterPro" id="IPR029044">
    <property type="entry name" value="Nucleotide-diphossugar_trans"/>
</dbReference>
<dbReference type="CDD" id="cd06421">
    <property type="entry name" value="CESA_CelA_like"/>
    <property type="match status" value="1"/>
</dbReference>
<evidence type="ECO:0000313" key="9">
    <source>
        <dbReference type="Proteomes" id="UP001500325"/>
    </source>
</evidence>
<dbReference type="SUPFAM" id="SSF53448">
    <property type="entry name" value="Nucleotide-diphospho-sugar transferases"/>
    <property type="match status" value="2"/>
</dbReference>
<accession>A0ABP8W818</accession>
<feature type="transmembrane region" description="Helical" evidence="7">
    <location>
        <begin position="501"/>
        <end position="521"/>
    </location>
</feature>
<keyword evidence="4 7" id="KW-0812">Transmembrane</keyword>
<evidence type="ECO:0000256" key="4">
    <source>
        <dbReference type="ARBA" id="ARBA00022692"/>
    </source>
</evidence>
<feature type="transmembrane region" description="Helical" evidence="7">
    <location>
        <begin position="533"/>
        <end position="552"/>
    </location>
</feature>
<reference evidence="9" key="1">
    <citation type="journal article" date="2019" name="Int. J. Syst. Evol. Microbiol.">
        <title>The Global Catalogue of Microorganisms (GCM) 10K type strain sequencing project: providing services to taxonomists for standard genome sequencing and annotation.</title>
        <authorList>
            <consortium name="The Broad Institute Genomics Platform"/>
            <consortium name="The Broad Institute Genome Sequencing Center for Infectious Disease"/>
            <person name="Wu L."/>
            <person name="Ma J."/>
        </authorList>
    </citation>
    <scope>NUCLEOTIDE SEQUENCE [LARGE SCALE GENOMIC DNA]</scope>
    <source>
        <strain evidence="9">JCM 18055</strain>
    </source>
</reference>
<evidence type="ECO:0000256" key="5">
    <source>
        <dbReference type="ARBA" id="ARBA00022989"/>
    </source>
</evidence>
<dbReference type="EMBL" id="BAABIC010000004">
    <property type="protein sequence ID" value="GAA4682976.1"/>
    <property type="molecule type" value="Genomic_DNA"/>
</dbReference>
<dbReference type="Gene3D" id="3.90.550.10">
    <property type="entry name" value="Spore Coat Polysaccharide Biosynthesis Protein SpsA, Chain A"/>
    <property type="match status" value="2"/>
</dbReference>
<organism evidence="8 9">
    <name type="scientific">Pseudonocardia yuanmonensis</name>
    <dbReference type="NCBI Taxonomy" id="1095914"/>
    <lineage>
        <taxon>Bacteria</taxon>
        <taxon>Bacillati</taxon>
        <taxon>Actinomycetota</taxon>
        <taxon>Actinomycetes</taxon>
        <taxon>Pseudonocardiales</taxon>
        <taxon>Pseudonocardiaceae</taxon>
        <taxon>Pseudonocardia</taxon>
    </lineage>
</organism>
<dbReference type="PANTHER" id="PTHR43867:SF2">
    <property type="entry name" value="CELLULOSE SYNTHASE CATALYTIC SUBUNIT A [UDP-FORMING]"/>
    <property type="match status" value="1"/>
</dbReference>
<name>A0ABP8W818_9PSEU</name>